<accession>E9SHM8</accession>
<keyword evidence="2 10" id="KW-0444">Lipid biosynthesis</keyword>
<feature type="transmembrane region" description="Helical" evidence="10">
    <location>
        <begin position="154"/>
        <end position="174"/>
    </location>
</feature>
<dbReference type="GO" id="GO:0008654">
    <property type="term" value="P:phospholipid biosynthetic process"/>
    <property type="evidence" value="ECO:0007669"/>
    <property type="project" value="UniProtKB-UniRule"/>
</dbReference>
<keyword evidence="11" id="KW-0012">Acyltransferase</keyword>
<comment type="subunit">
    <text evidence="10">Probably interacts with PlsX.</text>
</comment>
<keyword evidence="7 10" id="KW-0472">Membrane</keyword>
<evidence type="ECO:0000313" key="11">
    <source>
        <dbReference type="EMBL" id="EGC01198.1"/>
    </source>
</evidence>
<dbReference type="STRING" id="246199.CUS_6977"/>
<evidence type="ECO:0000256" key="4">
    <source>
        <dbReference type="ARBA" id="ARBA00022692"/>
    </source>
</evidence>
<keyword evidence="8 10" id="KW-0594">Phospholipid biosynthesis</keyword>
<name>E9SHM8_RUMAL</name>
<comment type="similarity">
    <text evidence="10">Belongs to the PlsY family.</text>
</comment>
<dbReference type="Pfam" id="PF02660">
    <property type="entry name" value="G3P_acyltransf"/>
    <property type="match status" value="1"/>
</dbReference>
<keyword evidence="5 10" id="KW-1133">Transmembrane helix</keyword>
<comment type="caution">
    <text evidence="11">The sequence shown here is derived from an EMBL/GenBank/DDBJ whole genome shotgun (WGS) entry which is preliminary data.</text>
</comment>
<dbReference type="EMBL" id="ADKM02000134">
    <property type="protein sequence ID" value="EGC01198.1"/>
    <property type="molecule type" value="Genomic_DNA"/>
</dbReference>
<sequence length="226" mass="24316">MKDVLAILFTVFFSYLLGSLNSAIIVCRLWKKQDIRDYGSKNAGLTNVLRVYGKGPALATLLCDLAKGVIAVVVCRVVVHKVMGVEFFDDPHFIGYVAGLCVMLGHCFPVFYGFHGGKGVLLAATTLLAIDPLTCVCALAVFGVLLAATKYVSVGSIFAAVAYPTFTFILQRFVYNGGCAVVPNTLMGVCICVLIISLHHANIKRLMNGTENKFGQKKAAVKEGDK</sequence>
<comment type="catalytic activity">
    <reaction evidence="10">
        <text>an acyl phosphate + sn-glycerol 3-phosphate = a 1-acyl-sn-glycero-3-phosphate + phosphate</text>
        <dbReference type="Rhea" id="RHEA:34075"/>
        <dbReference type="ChEBI" id="CHEBI:43474"/>
        <dbReference type="ChEBI" id="CHEBI:57597"/>
        <dbReference type="ChEBI" id="CHEBI:57970"/>
        <dbReference type="ChEBI" id="CHEBI:59918"/>
        <dbReference type="EC" id="2.3.1.275"/>
    </reaction>
</comment>
<dbReference type="UniPathway" id="UPA00085"/>
<organism evidence="11 12">
    <name type="scientific">Ruminococcus albus 8</name>
    <dbReference type="NCBI Taxonomy" id="246199"/>
    <lineage>
        <taxon>Bacteria</taxon>
        <taxon>Bacillati</taxon>
        <taxon>Bacillota</taxon>
        <taxon>Clostridia</taxon>
        <taxon>Eubacteriales</taxon>
        <taxon>Oscillospiraceae</taxon>
        <taxon>Ruminococcus</taxon>
    </lineage>
</organism>
<keyword evidence="1 10" id="KW-1003">Cell membrane</keyword>
<dbReference type="SMART" id="SM01207">
    <property type="entry name" value="G3P_acyltransf"/>
    <property type="match status" value="1"/>
</dbReference>
<dbReference type="HAMAP" id="MF_01043">
    <property type="entry name" value="PlsY"/>
    <property type="match status" value="1"/>
</dbReference>
<feature type="transmembrane region" description="Helical" evidence="10">
    <location>
        <begin position="180"/>
        <end position="198"/>
    </location>
</feature>
<feature type="transmembrane region" description="Helical" evidence="10">
    <location>
        <begin position="91"/>
        <end position="114"/>
    </location>
</feature>
<evidence type="ECO:0000313" key="12">
    <source>
        <dbReference type="Proteomes" id="UP000004259"/>
    </source>
</evidence>
<evidence type="ECO:0000256" key="9">
    <source>
        <dbReference type="ARBA" id="ARBA00023264"/>
    </source>
</evidence>
<keyword evidence="3 10" id="KW-0808">Transferase</keyword>
<evidence type="ECO:0000256" key="2">
    <source>
        <dbReference type="ARBA" id="ARBA00022516"/>
    </source>
</evidence>
<evidence type="ECO:0000256" key="10">
    <source>
        <dbReference type="HAMAP-Rule" id="MF_01043"/>
    </source>
</evidence>
<dbReference type="PANTHER" id="PTHR30309:SF0">
    <property type="entry name" value="GLYCEROL-3-PHOSPHATE ACYLTRANSFERASE-RELATED"/>
    <property type="match status" value="1"/>
</dbReference>
<evidence type="ECO:0000256" key="5">
    <source>
        <dbReference type="ARBA" id="ARBA00022989"/>
    </source>
</evidence>
<dbReference type="GO" id="GO:0005886">
    <property type="term" value="C:plasma membrane"/>
    <property type="evidence" value="ECO:0007669"/>
    <property type="project" value="UniProtKB-SubCell"/>
</dbReference>
<dbReference type="AlphaFoldDB" id="E9SHM8"/>
<comment type="function">
    <text evidence="10">Catalyzes the transfer of an acyl group from acyl-phosphate (acyl-PO(4)) to glycerol-3-phosphate (G3P) to form lysophosphatidic acid (LPA). This enzyme utilizes acyl-phosphate as fatty acyl donor, but not acyl-CoA or acyl-ACP.</text>
</comment>
<keyword evidence="9 10" id="KW-1208">Phospholipid metabolism</keyword>
<dbReference type="RefSeq" id="WP_002853362.1">
    <property type="nucleotide sequence ID" value="NZ_ADKM02000134.1"/>
</dbReference>
<keyword evidence="4 10" id="KW-0812">Transmembrane</keyword>
<evidence type="ECO:0000256" key="1">
    <source>
        <dbReference type="ARBA" id="ARBA00022475"/>
    </source>
</evidence>
<dbReference type="eggNOG" id="COG0344">
    <property type="taxonomic scope" value="Bacteria"/>
</dbReference>
<reference evidence="11 12" key="1">
    <citation type="submission" date="2011-02" db="EMBL/GenBank/DDBJ databases">
        <authorList>
            <person name="Nelson K.E."/>
            <person name="Sutton G."/>
            <person name="Torralba M."/>
            <person name="Durkin S."/>
            <person name="Harkins D."/>
            <person name="Montgomery R."/>
            <person name="Ziemer C."/>
            <person name="Klaassens E."/>
            <person name="Ocuiv P."/>
            <person name="Morrison M."/>
        </authorList>
    </citation>
    <scope>NUCLEOTIDE SEQUENCE [LARGE SCALE GENOMIC DNA]</scope>
    <source>
        <strain evidence="11 12">8</strain>
    </source>
</reference>
<keyword evidence="12" id="KW-1185">Reference proteome</keyword>
<dbReference type="NCBIfam" id="TIGR00023">
    <property type="entry name" value="glycerol-3-phosphate 1-O-acyltransferase PlsY"/>
    <property type="match status" value="1"/>
</dbReference>
<evidence type="ECO:0000256" key="6">
    <source>
        <dbReference type="ARBA" id="ARBA00023098"/>
    </source>
</evidence>
<keyword evidence="6 10" id="KW-0443">Lipid metabolism</keyword>
<dbReference type="InterPro" id="IPR003811">
    <property type="entry name" value="G3P_acylTferase_PlsY"/>
</dbReference>
<protein>
    <recommendedName>
        <fullName evidence="10">Glycerol-3-phosphate acyltransferase</fullName>
    </recommendedName>
    <alternativeName>
        <fullName evidence="10">Acyl-PO4 G3P acyltransferase</fullName>
    </alternativeName>
    <alternativeName>
        <fullName evidence="10">Acyl-phosphate--glycerol-3-phosphate acyltransferase</fullName>
    </alternativeName>
    <alternativeName>
        <fullName evidence="10">G3P acyltransferase</fullName>
        <shortName evidence="10">GPAT</shortName>
        <ecNumber evidence="10">2.3.1.275</ecNumber>
    </alternativeName>
    <alternativeName>
        <fullName evidence="10">Lysophosphatidic acid synthase</fullName>
        <shortName evidence="10">LPA synthase</shortName>
    </alternativeName>
</protein>
<proteinExistence type="inferred from homology"/>
<dbReference type="EC" id="2.3.1.275" evidence="10"/>
<dbReference type="PANTHER" id="PTHR30309">
    <property type="entry name" value="INNER MEMBRANE PROTEIN YGIH"/>
    <property type="match status" value="1"/>
</dbReference>
<dbReference type="OrthoDB" id="9777124at2"/>
<feature type="transmembrane region" description="Helical" evidence="10">
    <location>
        <begin position="57"/>
        <end position="79"/>
    </location>
</feature>
<comment type="subcellular location">
    <subcellularLocation>
        <location evidence="10">Cell membrane</location>
        <topology evidence="10">Multi-pass membrane protein</topology>
    </subcellularLocation>
</comment>
<evidence type="ECO:0000256" key="8">
    <source>
        <dbReference type="ARBA" id="ARBA00023209"/>
    </source>
</evidence>
<comment type="pathway">
    <text evidence="10">Lipid metabolism; phospholipid metabolism.</text>
</comment>
<gene>
    <name evidence="10 11" type="primary">plsY</name>
    <name evidence="11" type="ORF">CUS_6977</name>
</gene>
<feature type="transmembrane region" description="Helical" evidence="10">
    <location>
        <begin position="120"/>
        <end position="147"/>
    </location>
</feature>
<dbReference type="GO" id="GO:0043772">
    <property type="term" value="F:acyl-phosphate glycerol-3-phosphate acyltransferase activity"/>
    <property type="evidence" value="ECO:0007669"/>
    <property type="project" value="UniProtKB-UniRule"/>
</dbReference>
<evidence type="ECO:0000256" key="7">
    <source>
        <dbReference type="ARBA" id="ARBA00023136"/>
    </source>
</evidence>
<evidence type="ECO:0000256" key="3">
    <source>
        <dbReference type="ARBA" id="ARBA00022679"/>
    </source>
</evidence>
<dbReference type="Proteomes" id="UP000004259">
    <property type="component" value="Unassembled WGS sequence"/>
</dbReference>